<keyword evidence="2" id="KW-1185">Reference proteome</keyword>
<dbReference type="RefSeq" id="WP_345043481.1">
    <property type="nucleotide sequence ID" value="NZ_BAABBA010000019.1"/>
</dbReference>
<evidence type="ECO:0000313" key="1">
    <source>
        <dbReference type="EMBL" id="GAA4288910.1"/>
    </source>
</evidence>
<accession>A0ABP8EY75</accession>
<dbReference type="InterPro" id="IPR046080">
    <property type="entry name" value="DUF6098"/>
</dbReference>
<proteinExistence type="predicted"/>
<protein>
    <submittedName>
        <fullName evidence="1">Uncharacterized protein</fullName>
    </submittedName>
</protein>
<dbReference type="EMBL" id="BAABBA010000019">
    <property type="protein sequence ID" value="GAA4288910.1"/>
    <property type="molecule type" value="Genomic_DNA"/>
</dbReference>
<dbReference type="Pfam" id="PF19593">
    <property type="entry name" value="DUF6098"/>
    <property type="match status" value="1"/>
</dbReference>
<dbReference type="Proteomes" id="UP001499841">
    <property type="component" value="Unassembled WGS sequence"/>
</dbReference>
<sequence>MSYADVIEIPTNDDRSVRELPTLETVSDIVQAQQREGELFLRISNGPADVRSGSRHQESGYPLPGLACWPLSAEPWWPAGEHVWVARQLVSHSYLISERSRAWLLTGPVVGRGADGEPLVAPARPVALVGQGALLEAESIYAAWRCRDVR</sequence>
<reference evidence="2" key="1">
    <citation type="journal article" date="2019" name="Int. J. Syst. Evol. Microbiol.">
        <title>The Global Catalogue of Microorganisms (GCM) 10K type strain sequencing project: providing services to taxonomists for standard genome sequencing and annotation.</title>
        <authorList>
            <consortium name="The Broad Institute Genomics Platform"/>
            <consortium name="The Broad Institute Genome Sequencing Center for Infectious Disease"/>
            <person name="Wu L."/>
            <person name="Ma J."/>
        </authorList>
    </citation>
    <scope>NUCLEOTIDE SEQUENCE [LARGE SCALE GENOMIC DNA]</scope>
    <source>
        <strain evidence="2">JCM 17459</strain>
    </source>
</reference>
<name>A0ABP8EY75_9MICO</name>
<comment type="caution">
    <text evidence="1">The sequence shown here is derived from an EMBL/GenBank/DDBJ whole genome shotgun (WGS) entry which is preliminary data.</text>
</comment>
<organism evidence="1 2">
    <name type="scientific">Georgenia daeguensis</name>
    <dbReference type="NCBI Taxonomy" id="908355"/>
    <lineage>
        <taxon>Bacteria</taxon>
        <taxon>Bacillati</taxon>
        <taxon>Actinomycetota</taxon>
        <taxon>Actinomycetes</taxon>
        <taxon>Micrococcales</taxon>
        <taxon>Bogoriellaceae</taxon>
        <taxon>Georgenia</taxon>
    </lineage>
</organism>
<evidence type="ECO:0000313" key="2">
    <source>
        <dbReference type="Proteomes" id="UP001499841"/>
    </source>
</evidence>
<gene>
    <name evidence="1" type="ORF">GCM10022262_32700</name>
</gene>